<name>A0A3P2EIK8_KLEPN</name>
<keyword evidence="7" id="KW-0408">Iron</keyword>
<dbReference type="CDD" id="cd00429">
    <property type="entry name" value="RPE"/>
    <property type="match status" value="1"/>
</dbReference>
<keyword evidence="5" id="KW-0479">Metal-binding</keyword>
<comment type="cofactor">
    <cofactor evidence="3">
        <name>Fe(2+)</name>
        <dbReference type="ChEBI" id="CHEBI:29033"/>
    </cofactor>
</comment>
<reference evidence="11 12" key="1">
    <citation type="journal article" date="2019" name="Antimicrob. Agents Chemother.">
        <title>Applying Rapid Whole Genome Sequencing to Predict Phenotypic Antimicrobial Susceptibility Testing Results Among Carbapenem-Resistant Klebsiella pneumoniae Clinical Isolates.</title>
        <authorList>
            <person name="Tamma P.D."/>
            <person name="Fan Y."/>
            <person name="Bergman Y."/>
            <person name="Pertea G."/>
            <person name="Kazmi A."/>
            <person name="Lewis S."/>
            <person name="Carroll K.C."/>
            <person name="Schatz M.C."/>
            <person name="Timp W."/>
            <person name="Simner P.J."/>
        </authorList>
    </citation>
    <scope>NUCLEOTIDE SEQUENCE [LARGE SCALE GENOMIC DNA]</scope>
    <source>
        <strain evidence="11 12">KLPN_33</strain>
    </source>
</reference>
<dbReference type="GO" id="GO:0046872">
    <property type="term" value="F:metal ion binding"/>
    <property type="evidence" value="ECO:0007669"/>
    <property type="project" value="UniProtKB-KW"/>
</dbReference>
<dbReference type="SUPFAM" id="SSF51366">
    <property type="entry name" value="Ribulose-phoshate binding barrel"/>
    <property type="match status" value="1"/>
</dbReference>
<keyword evidence="10" id="KW-0119">Carbohydrate metabolism</keyword>
<dbReference type="GO" id="GO:0046496">
    <property type="term" value="P:nicotinamide nucleotide metabolic process"/>
    <property type="evidence" value="ECO:0007669"/>
    <property type="project" value="UniProtKB-ARBA"/>
</dbReference>
<keyword evidence="6" id="KW-0862">Zinc</keyword>
<dbReference type="NCBIfam" id="NF004076">
    <property type="entry name" value="PRK05581.1-4"/>
    <property type="match status" value="1"/>
</dbReference>
<evidence type="ECO:0000313" key="11">
    <source>
        <dbReference type="EMBL" id="RRE44136.1"/>
    </source>
</evidence>
<dbReference type="GO" id="GO:0005975">
    <property type="term" value="P:carbohydrate metabolic process"/>
    <property type="evidence" value="ECO:0007669"/>
    <property type="project" value="InterPro"/>
</dbReference>
<organism evidence="11 12">
    <name type="scientific">Klebsiella pneumoniae</name>
    <dbReference type="NCBI Taxonomy" id="573"/>
    <lineage>
        <taxon>Bacteria</taxon>
        <taxon>Pseudomonadati</taxon>
        <taxon>Pseudomonadota</taxon>
        <taxon>Gammaproteobacteria</taxon>
        <taxon>Enterobacterales</taxon>
        <taxon>Enterobacteriaceae</taxon>
        <taxon>Klebsiella/Raoultella group</taxon>
        <taxon>Klebsiella</taxon>
        <taxon>Klebsiella pneumoniae complex</taxon>
    </lineage>
</organism>
<dbReference type="PROSITE" id="PS01085">
    <property type="entry name" value="RIBUL_P_3_EPIMER_1"/>
    <property type="match status" value="1"/>
</dbReference>
<dbReference type="Gene3D" id="3.20.20.70">
    <property type="entry name" value="Aldolase class I"/>
    <property type="match status" value="1"/>
</dbReference>
<dbReference type="PANTHER" id="PTHR11749">
    <property type="entry name" value="RIBULOSE-5-PHOSPHATE-3-EPIMERASE"/>
    <property type="match status" value="1"/>
</dbReference>
<evidence type="ECO:0000256" key="6">
    <source>
        <dbReference type="ARBA" id="ARBA00022833"/>
    </source>
</evidence>
<dbReference type="Pfam" id="PF00834">
    <property type="entry name" value="Ribul_P_3_epim"/>
    <property type="match status" value="1"/>
</dbReference>
<evidence type="ECO:0000256" key="10">
    <source>
        <dbReference type="ARBA" id="ARBA00023277"/>
    </source>
</evidence>
<dbReference type="EMBL" id="RCZY01000002">
    <property type="protein sequence ID" value="RRE44136.1"/>
    <property type="molecule type" value="Genomic_DNA"/>
</dbReference>
<dbReference type="NCBIfam" id="NF007266">
    <property type="entry name" value="PRK09722.1"/>
    <property type="match status" value="1"/>
</dbReference>
<dbReference type="GO" id="GO:0004750">
    <property type="term" value="F:D-ribulose-phosphate 3-epimerase activity"/>
    <property type="evidence" value="ECO:0007669"/>
    <property type="project" value="UniProtKB-EC"/>
</dbReference>
<dbReference type="GO" id="GO:0006091">
    <property type="term" value="P:generation of precursor metabolites and energy"/>
    <property type="evidence" value="ECO:0007669"/>
    <property type="project" value="UniProtKB-ARBA"/>
</dbReference>
<keyword evidence="8" id="KW-0464">Manganese</keyword>
<dbReference type="GO" id="GO:0006163">
    <property type="term" value="P:purine nucleotide metabolic process"/>
    <property type="evidence" value="ECO:0007669"/>
    <property type="project" value="UniProtKB-ARBA"/>
</dbReference>
<evidence type="ECO:0000256" key="5">
    <source>
        <dbReference type="ARBA" id="ARBA00022723"/>
    </source>
</evidence>
<evidence type="ECO:0000313" key="12">
    <source>
        <dbReference type="Proteomes" id="UP000272440"/>
    </source>
</evidence>
<dbReference type="InterPro" id="IPR011060">
    <property type="entry name" value="RibuloseP-bd_barrel"/>
</dbReference>
<comment type="subunit">
    <text evidence="4">Homodimer.</text>
</comment>
<evidence type="ECO:0000256" key="2">
    <source>
        <dbReference type="ARBA" id="ARBA00001947"/>
    </source>
</evidence>
<comment type="caution">
    <text evidence="11">The sequence shown here is derived from an EMBL/GenBank/DDBJ whole genome shotgun (WGS) entry which is preliminary data.</text>
</comment>
<dbReference type="FunFam" id="3.20.20.70:FF:000191">
    <property type="entry name" value="ribulose-phosphate 3-epimerase isoform X2"/>
    <property type="match status" value="1"/>
</dbReference>
<evidence type="ECO:0000256" key="7">
    <source>
        <dbReference type="ARBA" id="ARBA00023004"/>
    </source>
</evidence>
<evidence type="ECO:0000256" key="3">
    <source>
        <dbReference type="ARBA" id="ARBA00001954"/>
    </source>
</evidence>
<protein>
    <submittedName>
        <fullName evidence="11">Ribulose-phosphate 3-epimerase</fullName>
        <ecNumber evidence="11">5.1.3.1</ecNumber>
    </submittedName>
</protein>
<proteinExistence type="predicted"/>
<comment type="cofactor">
    <cofactor evidence="1">
        <name>Mn(2+)</name>
        <dbReference type="ChEBI" id="CHEBI:29035"/>
    </cofactor>
</comment>
<dbReference type="GO" id="GO:1901135">
    <property type="term" value="P:carbohydrate derivative metabolic process"/>
    <property type="evidence" value="ECO:0007669"/>
    <property type="project" value="UniProtKB-ARBA"/>
</dbReference>
<dbReference type="InterPro" id="IPR013785">
    <property type="entry name" value="Aldolase_TIM"/>
</dbReference>
<sequence length="261" mass="28983">MRYYLSPSLMCMDMMKLTEQLRFLNSKADRLHVDIMDGHYVKNLALSASFVAQIRPYTSLPIDVHLMVEAPASFIPALLDAGADAFSLHPETICREAFRVINTLRQAGKEVGMVLNPATPVESIQHYLHLLDKVTVMTVDPGYAGQPFIPEMLAKITQLHQLKETGSLRFLLEVDGSCNRNTYRALLGAGAQILVMGSSGLFRADMPLELAGKPCPANCPPRCTPPSWYRGANDVRKSLCFWFIQFRHGRRGGSLSGTVSR</sequence>
<accession>A0A3P2EIK8</accession>
<dbReference type="PROSITE" id="PS01086">
    <property type="entry name" value="RIBUL_P_3_EPIMER_2"/>
    <property type="match status" value="1"/>
</dbReference>
<evidence type="ECO:0000256" key="1">
    <source>
        <dbReference type="ARBA" id="ARBA00001936"/>
    </source>
</evidence>
<dbReference type="Proteomes" id="UP000272440">
    <property type="component" value="Unassembled WGS sequence"/>
</dbReference>
<evidence type="ECO:0000256" key="8">
    <source>
        <dbReference type="ARBA" id="ARBA00023211"/>
    </source>
</evidence>
<keyword evidence="9 11" id="KW-0413">Isomerase</keyword>
<evidence type="ECO:0000256" key="9">
    <source>
        <dbReference type="ARBA" id="ARBA00023235"/>
    </source>
</evidence>
<gene>
    <name evidence="11" type="ORF">EAO28_28870</name>
</gene>
<evidence type="ECO:0000256" key="4">
    <source>
        <dbReference type="ARBA" id="ARBA00011738"/>
    </source>
</evidence>
<dbReference type="AlphaFoldDB" id="A0A3P2EIK8"/>
<dbReference type="EC" id="5.1.3.1" evidence="11"/>
<dbReference type="InterPro" id="IPR000056">
    <property type="entry name" value="Ribul_P_3_epim-like"/>
</dbReference>
<comment type="cofactor">
    <cofactor evidence="2">
        <name>Zn(2+)</name>
        <dbReference type="ChEBI" id="CHEBI:29105"/>
    </cofactor>
</comment>